<dbReference type="Proteomes" id="UP000789595">
    <property type="component" value="Unassembled WGS sequence"/>
</dbReference>
<comment type="caution">
    <text evidence="2">The sequence shown here is derived from an EMBL/GenBank/DDBJ whole genome shotgun (WGS) entry which is preliminary data.</text>
</comment>
<protein>
    <submittedName>
        <fullName evidence="2">Uncharacterized protein</fullName>
    </submittedName>
</protein>
<evidence type="ECO:0000256" key="1">
    <source>
        <dbReference type="SAM" id="MobiDB-lite"/>
    </source>
</evidence>
<accession>A0A8J2X1Y8</accession>
<feature type="compositionally biased region" description="Low complexity" evidence="1">
    <location>
        <begin position="191"/>
        <end position="229"/>
    </location>
</feature>
<dbReference type="AlphaFoldDB" id="A0A8J2X1Y8"/>
<feature type="compositionally biased region" description="Low complexity" evidence="1">
    <location>
        <begin position="78"/>
        <end position="90"/>
    </location>
</feature>
<feature type="region of interest" description="Disordered" evidence="1">
    <location>
        <begin position="64"/>
        <end position="303"/>
    </location>
</feature>
<sequence>MRTWVAWSRGKRRGGLHVAQTSPSAISRPTAKKASPRVAKDPLNTQTRASAFYKAKEQLRGLARPFARSARSTVPEISAVAPGASPGGPVAAPPQPSGGHRRRRTTPQPDKPPSKRVARPRSRNARESKISESQQNSHAGVTQALHLSLRAEKGAEYQFSRTSHAQDVTSTQQWARNATARPWRSARRASARAWSGTGSARRGTGSSSGTSSRPCSSSWRPRSPRTTASAGACPCPARRSSRPNQQLESFATIDEPARRPLAPRATAPAPLPPARAAVSTVSVSDSDSADDASSGAPDDAASLDGIAVDDLEFMSGFLQQALDGPAPEPLASW</sequence>
<gene>
    <name evidence="2" type="ORF">PECAL_3P09080</name>
</gene>
<feature type="compositionally biased region" description="Polar residues" evidence="1">
    <location>
        <begin position="159"/>
        <end position="176"/>
    </location>
</feature>
<keyword evidence="3" id="KW-1185">Reference proteome</keyword>
<feature type="compositionally biased region" description="Basic residues" evidence="1">
    <location>
        <begin position="114"/>
        <end position="123"/>
    </location>
</feature>
<evidence type="ECO:0000313" key="2">
    <source>
        <dbReference type="EMBL" id="CAH0370991.1"/>
    </source>
</evidence>
<organism evidence="2 3">
    <name type="scientific">Pelagomonas calceolata</name>
    <dbReference type="NCBI Taxonomy" id="35677"/>
    <lineage>
        <taxon>Eukaryota</taxon>
        <taxon>Sar</taxon>
        <taxon>Stramenopiles</taxon>
        <taxon>Ochrophyta</taxon>
        <taxon>Pelagophyceae</taxon>
        <taxon>Pelagomonadales</taxon>
        <taxon>Pelagomonadaceae</taxon>
        <taxon>Pelagomonas</taxon>
    </lineage>
</organism>
<name>A0A8J2X1Y8_9STRA</name>
<proteinExistence type="predicted"/>
<dbReference type="EMBL" id="CAKKNE010000003">
    <property type="protein sequence ID" value="CAH0370991.1"/>
    <property type="molecule type" value="Genomic_DNA"/>
</dbReference>
<reference evidence="2" key="1">
    <citation type="submission" date="2021-11" db="EMBL/GenBank/DDBJ databases">
        <authorList>
            <consortium name="Genoscope - CEA"/>
            <person name="William W."/>
        </authorList>
    </citation>
    <scope>NUCLEOTIDE SEQUENCE</scope>
</reference>
<feature type="compositionally biased region" description="Polar residues" evidence="1">
    <location>
        <begin position="131"/>
        <end position="140"/>
    </location>
</feature>
<feature type="region of interest" description="Disordered" evidence="1">
    <location>
        <begin position="1"/>
        <end position="49"/>
    </location>
</feature>
<feature type="compositionally biased region" description="Low complexity" evidence="1">
    <location>
        <begin position="259"/>
        <end position="302"/>
    </location>
</feature>
<evidence type="ECO:0000313" key="3">
    <source>
        <dbReference type="Proteomes" id="UP000789595"/>
    </source>
</evidence>